<accession>C4WY84</accession>
<sequence>MSVNVGLEDSYQNSHNGAFQSYRPIKALMMYVQRRNSIMGNEPCDTNIGLPSSSWSDSTSQNIHLKLTCQGTYLKDTTTWSDMQYEAEDTVSEIKILLPKKDVFGKS</sequence>
<name>C4WY84_ACYPI</name>
<proteinExistence type="evidence at transcript level"/>
<protein>
    <submittedName>
        <fullName evidence="1">ACYPI006477 protein</fullName>
    </submittedName>
</protein>
<organism evidence="1">
    <name type="scientific">Acyrthosiphon pisum</name>
    <name type="common">Pea aphid</name>
    <dbReference type="NCBI Taxonomy" id="7029"/>
    <lineage>
        <taxon>Eukaryota</taxon>
        <taxon>Metazoa</taxon>
        <taxon>Ecdysozoa</taxon>
        <taxon>Arthropoda</taxon>
        <taxon>Hexapoda</taxon>
        <taxon>Insecta</taxon>
        <taxon>Pterygota</taxon>
        <taxon>Neoptera</taxon>
        <taxon>Paraneoptera</taxon>
        <taxon>Hemiptera</taxon>
        <taxon>Sternorrhyncha</taxon>
        <taxon>Aphidomorpha</taxon>
        <taxon>Aphidoidea</taxon>
        <taxon>Aphididae</taxon>
        <taxon>Macrosiphini</taxon>
        <taxon>Acyrthosiphon</taxon>
    </lineage>
</organism>
<dbReference type="EMBL" id="AK343077">
    <property type="protein sequence ID" value="BAH72854.1"/>
    <property type="molecule type" value="mRNA"/>
</dbReference>
<evidence type="ECO:0000313" key="1">
    <source>
        <dbReference type="EMBL" id="BAH72854.1"/>
    </source>
</evidence>
<dbReference type="AlphaFoldDB" id="C4WY84"/>
<gene>
    <name evidence="1" type="primary">ACYPI006477</name>
</gene>
<dbReference type="OrthoDB" id="6599209at2759"/>
<reference evidence="1" key="1">
    <citation type="submission" date="2009-06" db="EMBL/GenBank/DDBJ databases">
        <title>A full-length cDNA resource of the pea aphid, Acyrthosiphon pisum.</title>
        <authorList>
            <person name="Shigenobu S."/>
            <person name="Nakabachi A."/>
            <person name="Richards S."/>
        </authorList>
    </citation>
    <scope>NUCLEOTIDE SEQUENCE</scope>
    <source>
        <strain evidence="1">LSR1</strain>
        <tissue evidence="1">Whole body</tissue>
    </source>
</reference>